<sequence length="426" mass="45918">MVKVVVIGGGWAGCAAAISAAKAGASVTLLERTDLLLGTGLVGGIFRNNGRFTAAEEAIAMGGGDLFVAMDANTRHKGVNFPGHQHASLYDVTTMEPLVRKILQNYNIEVLFQTRVINTVKFGKQLQAVVIDGDEVLPGDVFIDTTGSAGPMGNCIKYGNGCSMCVLRCPSFGPRVSVTAKADIKEIMGQKADGTFGAMSGSCKVNKDSLSQELRERLEETGVAVIPIPESLIKSGGLGKKACSQYALAEYEANIVLLDTGHAKLMKPFMPIDELRMIPGLERARYEDPYSGGMGNSVRYLGIAPCDDSLKVEGVENLFCGGEKAAILVGHTEAVVTGLLAGNNAVRHCLDMQYLKLPRSLATGDFIQHVHEQMETLEGIRLRYTFSGSVYFERMKKHELYSTNRAEIHERVANAGLTDIYSRCLV</sequence>
<dbReference type="GO" id="GO:0051539">
    <property type="term" value="F:4 iron, 4 sulfur cluster binding"/>
    <property type="evidence" value="ECO:0007669"/>
    <property type="project" value="UniProtKB-KW"/>
</dbReference>
<dbReference type="Pfam" id="PF12831">
    <property type="entry name" value="FAD_oxidored"/>
    <property type="match status" value="1"/>
</dbReference>
<dbReference type="Gene3D" id="3.50.50.60">
    <property type="entry name" value="FAD/NAD(P)-binding domain"/>
    <property type="match status" value="2"/>
</dbReference>
<reference evidence="10 11" key="1">
    <citation type="submission" date="2019-03" db="EMBL/GenBank/DDBJ databases">
        <title>Genomic Encyclopedia of Type Strains, Phase IV (KMG-IV): sequencing the most valuable type-strain genomes for metagenomic binning, comparative biology and taxonomic classification.</title>
        <authorList>
            <person name="Goeker M."/>
        </authorList>
    </citation>
    <scope>NUCLEOTIDE SEQUENCE [LARGE SCALE GENOMIC DNA]</scope>
    <source>
        <strain evidence="10 11">DSM 15969</strain>
    </source>
</reference>
<evidence type="ECO:0000313" key="11">
    <source>
        <dbReference type="Proteomes" id="UP000295063"/>
    </source>
</evidence>
<evidence type="ECO:0000256" key="8">
    <source>
        <dbReference type="ARBA" id="ARBA00023014"/>
    </source>
</evidence>
<comment type="caution">
    <text evidence="10">The sequence shown here is derived from an EMBL/GenBank/DDBJ whole genome shotgun (WGS) entry which is preliminary data.</text>
</comment>
<evidence type="ECO:0000256" key="4">
    <source>
        <dbReference type="ARBA" id="ARBA00022723"/>
    </source>
</evidence>
<keyword evidence="11" id="KW-1185">Reference proteome</keyword>
<dbReference type="AlphaFoldDB" id="A0A4R1Q3J0"/>
<dbReference type="InterPro" id="IPR039650">
    <property type="entry name" value="HdrA-like"/>
</dbReference>
<keyword evidence="4" id="KW-0479">Metal-binding</keyword>
<evidence type="ECO:0000256" key="3">
    <source>
        <dbReference type="ARBA" id="ARBA00022630"/>
    </source>
</evidence>
<keyword evidence="7" id="KW-0408">Iron</keyword>
<evidence type="ECO:0000313" key="10">
    <source>
        <dbReference type="EMBL" id="TCL40058.1"/>
    </source>
</evidence>
<dbReference type="EMBL" id="SLUI01000001">
    <property type="protein sequence ID" value="TCL40058.1"/>
    <property type="molecule type" value="Genomic_DNA"/>
</dbReference>
<keyword evidence="6" id="KW-0560">Oxidoreductase</keyword>
<dbReference type="GO" id="GO:0046872">
    <property type="term" value="F:metal ion binding"/>
    <property type="evidence" value="ECO:0007669"/>
    <property type="project" value="UniProtKB-KW"/>
</dbReference>
<accession>A0A4R1Q3J0</accession>
<evidence type="ECO:0000256" key="1">
    <source>
        <dbReference type="ARBA" id="ARBA00001974"/>
    </source>
</evidence>
<dbReference type="PANTHER" id="PTHR43498:SF1">
    <property type="entry name" value="COB--COM HETERODISULFIDE REDUCTASE IRON-SULFUR SUBUNIT A"/>
    <property type="match status" value="1"/>
</dbReference>
<organism evidence="10 11">
    <name type="scientific">Anaerospora hongkongensis</name>
    <dbReference type="NCBI Taxonomy" id="244830"/>
    <lineage>
        <taxon>Bacteria</taxon>
        <taxon>Bacillati</taxon>
        <taxon>Bacillota</taxon>
        <taxon>Negativicutes</taxon>
        <taxon>Selenomonadales</taxon>
        <taxon>Sporomusaceae</taxon>
        <taxon>Anaerospora</taxon>
    </lineage>
</organism>
<keyword evidence="3" id="KW-0285">Flavoprotein</keyword>
<evidence type="ECO:0000256" key="5">
    <source>
        <dbReference type="ARBA" id="ARBA00022827"/>
    </source>
</evidence>
<feature type="domain" description="MnmG N-terminal" evidence="9">
    <location>
        <begin position="275"/>
        <end position="351"/>
    </location>
</feature>
<keyword evidence="2" id="KW-0004">4Fe-4S</keyword>
<dbReference type="InterPro" id="IPR040131">
    <property type="entry name" value="MnmG_N"/>
</dbReference>
<name>A0A4R1Q3J0_9FIRM</name>
<dbReference type="InterPro" id="IPR036188">
    <property type="entry name" value="FAD/NAD-bd_sf"/>
</dbReference>
<evidence type="ECO:0000256" key="7">
    <source>
        <dbReference type="ARBA" id="ARBA00023004"/>
    </source>
</evidence>
<keyword evidence="8" id="KW-0411">Iron-sulfur</keyword>
<dbReference type="GO" id="GO:0016491">
    <property type="term" value="F:oxidoreductase activity"/>
    <property type="evidence" value="ECO:0007669"/>
    <property type="project" value="UniProtKB-KW"/>
</dbReference>
<dbReference type="RefSeq" id="WP_132074337.1">
    <property type="nucleotide sequence ID" value="NZ_DAIMLW010000269.1"/>
</dbReference>
<comment type="cofactor">
    <cofactor evidence="1">
        <name>FAD</name>
        <dbReference type="ChEBI" id="CHEBI:57692"/>
    </cofactor>
</comment>
<dbReference type="Pfam" id="PF01134">
    <property type="entry name" value="GIDA"/>
    <property type="match status" value="1"/>
</dbReference>
<evidence type="ECO:0000259" key="9">
    <source>
        <dbReference type="Pfam" id="PF01134"/>
    </source>
</evidence>
<dbReference type="PANTHER" id="PTHR43498">
    <property type="entry name" value="FERREDOXIN:COB-COM HETERODISULFIDE REDUCTASE SUBUNIT A"/>
    <property type="match status" value="1"/>
</dbReference>
<proteinExistence type="predicted"/>
<dbReference type="Proteomes" id="UP000295063">
    <property type="component" value="Unassembled WGS sequence"/>
</dbReference>
<evidence type="ECO:0000256" key="6">
    <source>
        <dbReference type="ARBA" id="ARBA00023002"/>
    </source>
</evidence>
<keyword evidence="5" id="KW-0274">FAD</keyword>
<dbReference type="PRINTS" id="PR00469">
    <property type="entry name" value="PNDRDTASEII"/>
</dbReference>
<dbReference type="SUPFAM" id="SSF51905">
    <property type="entry name" value="FAD/NAD(P)-binding domain"/>
    <property type="match status" value="1"/>
</dbReference>
<gene>
    <name evidence="10" type="ORF">EV210_101259</name>
</gene>
<evidence type="ECO:0000256" key="2">
    <source>
        <dbReference type="ARBA" id="ARBA00022485"/>
    </source>
</evidence>
<protein>
    <submittedName>
        <fullName evidence="10">Glucose inhibited division protein A</fullName>
    </submittedName>
</protein>
<dbReference type="OrthoDB" id="2181at2"/>